<dbReference type="EMBL" id="VEPZ02001014">
    <property type="protein sequence ID" value="KAE8701878.1"/>
    <property type="molecule type" value="Genomic_DNA"/>
</dbReference>
<protein>
    <recommendedName>
        <fullName evidence="5">Pentatricopeptide repeat-containing protein</fullName>
    </recommendedName>
</protein>
<keyword evidence="4" id="KW-1185">Reference proteome</keyword>
<dbReference type="NCBIfam" id="TIGR00756">
    <property type="entry name" value="PPR"/>
    <property type="match status" value="1"/>
</dbReference>
<dbReference type="PANTHER" id="PTHR47926:SF354">
    <property type="entry name" value="REPEAT (PPR-LIKE) SUPERFAMILY PROTEIN, PUTATIVE-RELATED"/>
    <property type="match status" value="1"/>
</dbReference>
<proteinExistence type="predicted"/>
<dbReference type="InterPro" id="IPR011990">
    <property type="entry name" value="TPR-like_helical_dom_sf"/>
</dbReference>
<organism evidence="3 4">
    <name type="scientific">Hibiscus syriacus</name>
    <name type="common">Rose of Sharon</name>
    <dbReference type="NCBI Taxonomy" id="106335"/>
    <lineage>
        <taxon>Eukaryota</taxon>
        <taxon>Viridiplantae</taxon>
        <taxon>Streptophyta</taxon>
        <taxon>Embryophyta</taxon>
        <taxon>Tracheophyta</taxon>
        <taxon>Spermatophyta</taxon>
        <taxon>Magnoliopsida</taxon>
        <taxon>eudicotyledons</taxon>
        <taxon>Gunneridae</taxon>
        <taxon>Pentapetalae</taxon>
        <taxon>rosids</taxon>
        <taxon>malvids</taxon>
        <taxon>Malvales</taxon>
        <taxon>Malvaceae</taxon>
        <taxon>Malvoideae</taxon>
        <taxon>Hibiscus</taxon>
    </lineage>
</organism>
<dbReference type="Gene3D" id="1.25.40.10">
    <property type="entry name" value="Tetratricopeptide repeat domain"/>
    <property type="match status" value="3"/>
</dbReference>
<feature type="repeat" description="PPR" evidence="2">
    <location>
        <begin position="137"/>
        <end position="171"/>
    </location>
</feature>
<dbReference type="GO" id="GO:0003723">
    <property type="term" value="F:RNA binding"/>
    <property type="evidence" value="ECO:0007669"/>
    <property type="project" value="InterPro"/>
</dbReference>
<gene>
    <name evidence="3" type="ORF">F3Y22_tig00110505pilonHSYRG00469</name>
</gene>
<evidence type="ECO:0000313" key="3">
    <source>
        <dbReference type="EMBL" id="KAE8701878.1"/>
    </source>
</evidence>
<dbReference type="GO" id="GO:0009451">
    <property type="term" value="P:RNA modification"/>
    <property type="evidence" value="ECO:0007669"/>
    <property type="project" value="InterPro"/>
</dbReference>
<dbReference type="Pfam" id="PF01535">
    <property type="entry name" value="PPR"/>
    <property type="match status" value="3"/>
</dbReference>
<sequence>MRSLDIGLNEYTFSTVLKSFVGASAFRQGLKAHAPLIKYGFINSSMLMTGLIDLYFKCGKFKLAHLMFEEIPIEILSCGGYISEFCYTYHDSSGDRGDRKIGQEVHAYVVKGKSYSKQLAIQSDYSLKLFNSLEARKVISWTAMIESYAECGCLNEAIGMFRSMQLSKHRPDSVVMARMFNICSELKAVKLGREIHGQVLKKSFESIPSVSAEMIKMYCGCGLISTAKLVFDAVCVKGPMPRTAIIEAYGYNDLYDDVISDFHRMISDGFTPNHFTSKVVLSICKKAGFVDEACQIFSLMTRKYKLEVSE</sequence>
<dbReference type="PROSITE" id="PS51375">
    <property type="entry name" value="PPR"/>
    <property type="match status" value="1"/>
</dbReference>
<dbReference type="InterPro" id="IPR002885">
    <property type="entry name" value="PPR_rpt"/>
</dbReference>
<dbReference type="Proteomes" id="UP000436088">
    <property type="component" value="Unassembled WGS sequence"/>
</dbReference>
<evidence type="ECO:0000313" key="4">
    <source>
        <dbReference type="Proteomes" id="UP000436088"/>
    </source>
</evidence>
<keyword evidence="1" id="KW-0677">Repeat</keyword>
<dbReference type="InterPro" id="IPR046960">
    <property type="entry name" value="PPR_At4g14850-like_plant"/>
</dbReference>
<evidence type="ECO:0000256" key="2">
    <source>
        <dbReference type="PROSITE-ProRule" id="PRU00708"/>
    </source>
</evidence>
<name>A0A6A3ACV7_HIBSY</name>
<reference evidence="3" key="1">
    <citation type="submission" date="2019-09" db="EMBL/GenBank/DDBJ databases">
        <title>Draft genome information of white flower Hibiscus syriacus.</title>
        <authorList>
            <person name="Kim Y.-M."/>
        </authorList>
    </citation>
    <scope>NUCLEOTIDE SEQUENCE [LARGE SCALE GENOMIC DNA]</scope>
    <source>
        <strain evidence="3">YM2019G1</strain>
    </source>
</reference>
<evidence type="ECO:0000256" key="1">
    <source>
        <dbReference type="ARBA" id="ARBA00022737"/>
    </source>
</evidence>
<evidence type="ECO:0008006" key="5">
    <source>
        <dbReference type="Google" id="ProtNLM"/>
    </source>
</evidence>
<dbReference type="PANTHER" id="PTHR47926">
    <property type="entry name" value="PENTATRICOPEPTIDE REPEAT-CONTAINING PROTEIN"/>
    <property type="match status" value="1"/>
</dbReference>
<accession>A0A6A3ACV7</accession>
<comment type="caution">
    <text evidence="3">The sequence shown here is derived from an EMBL/GenBank/DDBJ whole genome shotgun (WGS) entry which is preliminary data.</text>
</comment>
<dbReference type="AlphaFoldDB" id="A0A6A3ACV7"/>